<sequence length="121" mass="14661">MKIENKKVLRFSIPIRTIYNFQGEGMYEETLEDHFRLIICEELIRKSIKHNFDYHAFEVKDGFGTELHYFGIDINLNVVIQNLIKNKFRLGLNVQKFENGYWVEKYNDAKRMKYKEFDILD</sequence>
<evidence type="ECO:0000313" key="1">
    <source>
        <dbReference type="EMBL" id="NME71075.1"/>
    </source>
</evidence>
<accession>A0A7X9RYL8</accession>
<evidence type="ECO:0000313" key="2">
    <source>
        <dbReference type="Proteomes" id="UP000576082"/>
    </source>
</evidence>
<dbReference type="EMBL" id="JABANE010000085">
    <property type="protein sequence ID" value="NME71075.1"/>
    <property type="molecule type" value="Genomic_DNA"/>
</dbReference>
<proteinExistence type="predicted"/>
<comment type="caution">
    <text evidence="1">The sequence shown here is derived from an EMBL/GenBank/DDBJ whole genome shotgun (WGS) entry which is preliminary data.</text>
</comment>
<dbReference type="RefSeq" id="WP_169659298.1">
    <property type="nucleotide sequence ID" value="NZ_JABANE010000085.1"/>
</dbReference>
<reference evidence="1 2" key="1">
    <citation type="submission" date="2020-04" db="EMBL/GenBank/DDBJ databases">
        <title>Flammeovirga sp. SR4, a novel species isolated from seawater.</title>
        <authorList>
            <person name="Wang X."/>
        </authorList>
    </citation>
    <scope>NUCLEOTIDE SEQUENCE [LARGE SCALE GENOMIC DNA]</scope>
    <source>
        <strain evidence="1 2">ATCC 23126</strain>
    </source>
</reference>
<dbReference type="AlphaFoldDB" id="A0A7X9RYL8"/>
<dbReference type="Proteomes" id="UP000576082">
    <property type="component" value="Unassembled WGS sequence"/>
</dbReference>
<gene>
    <name evidence="1" type="ORF">HHU12_24110</name>
</gene>
<name>A0A7X9RYL8_9BACT</name>
<keyword evidence="2" id="KW-1185">Reference proteome</keyword>
<organism evidence="1 2">
    <name type="scientific">Flammeovirga aprica JL-4</name>
    <dbReference type="NCBI Taxonomy" id="694437"/>
    <lineage>
        <taxon>Bacteria</taxon>
        <taxon>Pseudomonadati</taxon>
        <taxon>Bacteroidota</taxon>
        <taxon>Cytophagia</taxon>
        <taxon>Cytophagales</taxon>
        <taxon>Flammeovirgaceae</taxon>
        <taxon>Flammeovirga</taxon>
    </lineage>
</organism>
<protein>
    <submittedName>
        <fullName evidence="1">Uncharacterized protein</fullName>
    </submittedName>
</protein>